<name>A0AAD5S8R4_9FUNG</name>
<accession>A0AAD5S8R4</accession>
<evidence type="ECO:0000256" key="1">
    <source>
        <dbReference type="SAM" id="MobiDB-lite"/>
    </source>
</evidence>
<gene>
    <name evidence="2" type="ORF">HK097_010817</name>
</gene>
<comment type="caution">
    <text evidence="2">The sequence shown here is derived from an EMBL/GenBank/DDBJ whole genome shotgun (WGS) entry which is preliminary data.</text>
</comment>
<evidence type="ECO:0000313" key="2">
    <source>
        <dbReference type="EMBL" id="KAJ3048155.1"/>
    </source>
</evidence>
<proteinExistence type="predicted"/>
<reference evidence="2" key="1">
    <citation type="submission" date="2020-05" db="EMBL/GenBank/DDBJ databases">
        <title>Phylogenomic resolution of chytrid fungi.</title>
        <authorList>
            <person name="Stajich J.E."/>
            <person name="Amses K."/>
            <person name="Simmons R."/>
            <person name="Seto K."/>
            <person name="Myers J."/>
            <person name="Bonds A."/>
            <person name="Quandt C.A."/>
            <person name="Barry K."/>
            <person name="Liu P."/>
            <person name="Grigoriev I."/>
            <person name="Longcore J.E."/>
            <person name="James T.Y."/>
        </authorList>
    </citation>
    <scope>NUCLEOTIDE SEQUENCE</scope>
    <source>
        <strain evidence="2">JEL0318</strain>
    </source>
</reference>
<dbReference type="Proteomes" id="UP001212841">
    <property type="component" value="Unassembled WGS sequence"/>
</dbReference>
<protein>
    <submittedName>
        <fullName evidence="2">Uncharacterized protein</fullName>
    </submittedName>
</protein>
<feature type="region of interest" description="Disordered" evidence="1">
    <location>
        <begin position="98"/>
        <end position="168"/>
    </location>
</feature>
<organism evidence="2 3">
    <name type="scientific">Rhizophlyctis rosea</name>
    <dbReference type="NCBI Taxonomy" id="64517"/>
    <lineage>
        <taxon>Eukaryota</taxon>
        <taxon>Fungi</taxon>
        <taxon>Fungi incertae sedis</taxon>
        <taxon>Chytridiomycota</taxon>
        <taxon>Chytridiomycota incertae sedis</taxon>
        <taxon>Chytridiomycetes</taxon>
        <taxon>Rhizophlyctidales</taxon>
        <taxon>Rhizophlyctidaceae</taxon>
        <taxon>Rhizophlyctis</taxon>
    </lineage>
</organism>
<feature type="compositionally biased region" description="Basic and acidic residues" evidence="1">
    <location>
        <begin position="98"/>
        <end position="120"/>
    </location>
</feature>
<feature type="region of interest" description="Disordered" evidence="1">
    <location>
        <begin position="1"/>
        <end position="24"/>
    </location>
</feature>
<keyword evidence="3" id="KW-1185">Reference proteome</keyword>
<feature type="compositionally biased region" description="Basic and acidic residues" evidence="1">
    <location>
        <begin position="128"/>
        <end position="145"/>
    </location>
</feature>
<dbReference type="EMBL" id="JADGJD010000837">
    <property type="protein sequence ID" value="KAJ3048155.1"/>
    <property type="molecule type" value="Genomic_DNA"/>
</dbReference>
<dbReference type="AlphaFoldDB" id="A0AAD5S8R4"/>
<evidence type="ECO:0000313" key="3">
    <source>
        <dbReference type="Proteomes" id="UP001212841"/>
    </source>
</evidence>
<sequence length="275" mass="30965">MLEIAYESGGMDEEGNLVESEERRETEERLEAYENDIQDLQADVEDLQMLNEQMASTIGNVESIVAEMERFLADGEGKQVEDVVRGWKEFLNRMQELRLGPEERESEGSQERIFEERASEDTDSQPHPAHEPQHSDSHDQHHEPPQRPQFRRTSNTWRRNPKTIHPIISAIPTRTPMDPHLSAWVDPDFKKNVGVQTMPMRFGQQTDTQKLLSEVRPWGPPALCLPKKGIGLYLARPVLPPTILAATGGVEGSESVEGRMGGLSPVVSRGAALRS</sequence>